<protein>
    <submittedName>
        <fullName evidence="2">Alpha/beta fold hydrolase</fullName>
    </submittedName>
</protein>
<dbReference type="PANTHER" id="PTHR36837:SF2">
    <property type="entry name" value="POLY(3-HYDROXYALKANOATE) POLYMERASE SUBUNIT PHAC"/>
    <property type="match status" value="1"/>
</dbReference>
<dbReference type="Proteomes" id="UP001148125">
    <property type="component" value="Unassembled WGS sequence"/>
</dbReference>
<sequence length="363" mass="41694">MTTKTRERNTVPFPTFDMVKEWKRWSRFMNIMTEMESDPKVGHTPRQAVWKKNKSTLWYYPAVEKKYDVPLFFVYSLFNKPFILDLNPGSSIIEGLTKLGYDVYLLDWGTPGYEDKEISLDDYILDYLQKGVRRALRHSGAEEISVIGYCLGGTIASIYAAIAEEPIKNLIVATVPIDFSVQSAPDKWVEGMRKGDYNIDRLIEVYGNMPPAFVNAMFRSISAPVYFTPYVQLLTKAHDERFVERWRRLDKWTKEHVPFTGEAFKQLANDLGRDNKLVKGELTIRGKKVDLANIKADLLVVTSKYDHLIPEEQSLPMMELVSSEDKTYKLVEAGHVSLALSGKFPVLLDEWLTERSNLIAKSK</sequence>
<keyword evidence="2" id="KW-0378">Hydrolase</keyword>
<evidence type="ECO:0000313" key="2">
    <source>
        <dbReference type="EMBL" id="MDE5414494.1"/>
    </source>
</evidence>
<feature type="domain" description="AB hydrolase-1" evidence="1">
    <location>
        <begin position="89"/>
        <end position="337"/>
    </location>
</feature>
<evidence type="ECO:0000313" key="3">
    <source>
        <dbReference type="Proteomes" id="UP001148125"/>
    </source>
</evidence>
<dbReference type="Pfam" id="PF00561">
    <property type="entry name" value="Abhydrolase_1"/>
    <property type="match status" value="1"/>
</dbReference>
<reference evidence="2" key="1">
    <citation type="submission" date="2024-05" db="EMBL/GenBank/DDBJ databases">
        <title>Alkalihalobacillus sp. strain MEB203 novel alkaliphilic bacterium from Lonar Lake, India.</title>
        <authorList>
            <person name="Joshi A."/>
            <person name="Thite S."/>
            <person name="Mengade P."/>
        </authorList>
    </citation>
    <scope>NUCLEOTIDE SEQUENCE</scope>
    <source>
        <strain evidence="2">MEB 203</strain>
    </source>
</reference>
<organism evidence="2 3">
    <name type="scientific">Alkalihalobacterium chitinilyticum</name>
    <dbReference type="NCBI Taxonomy" id="2980103"/>
    <lineage>
        <taxon>Bacteria</taxon>
        <taxon>Bacillati</taxon>
        <taxon>Bacillota</taxon>
        <taxon>Bacilli</taxon>
        <taxon>Bacillales</taxon>
        <taxon>Bacillaceae</taxon>
        <taxon>Alkalihalobacterium</taxon>
    </lineage>
</organism>
<dbReference type="Gene3D" id="3.40.50.1820">
    <property type="entry name" value="alpha/beta hydrolase"/>
    <property type="match status" value="1"/>
</dbReference>
<comment type="caution">
    <text evidence="2">The sequence shown here is derived from an EMBL/GenBank/DDBJ whole genome shotgun (WGS) entry which is preliminary data.</text>
</comment>
<accession>A0ABT5VJR4</accession>
<dbReference type="PANTHER" id="PTHR36837">
    <property type="entry name" value="POLY(3-HYDROXYALKANOATE) POLYMERASE SUBUNIT PHAC"/>
    <property type="match status" value="1"/>
</dbReference>
<gene>
    <name evidence="2" type="ORF">N7Z68_14030</name>
</gene>
<dbReference type="InterPro" id="IPR051321">
    <property type="entry name" value="PHA/PHB_synthase"/>
</dbReference>
<dbReference type="SUPFAM" id="SSF53474">
    <property type="entry name" value="alpha/beta-Hydrolases"/>
    <property type="match status" value="1"/>
</dbReference>
<dbReference type="RefSeq" id="WP_275119106.1">
    <property type="nucleotide sequence ID" value="NZ_JAOTPO010000009.1"/>
</dbReference>
<dbReference type="EMBL" id="JAOTPO010000009">
    <property type="protein sequence ID" value="MDE5414494.1"/>
    <property type="molecule type" value="Genomic_DNA"/>
</dbReference>
<evidence type="ECO:0000259" key="1">
    <source>
        <dbReference type="Pfam" id="PF00561"/>
    </source>
</evidence>
<dbReference type="InterPro" id="IPR000073">
    <property type="entry name" value="AB_hydrolase_1"/>
</dbReference>
<name>A0ABT5VJR4_9BACI</name>
<dbReference type="InterPro" id="IPR029058">
    <property type="entry name" value="AB_hydrolase_fold"/>
</dbReference>
<proteinExistence type="predicted"/>
<keyword evidence="3" id="KW-1185">Reference proteome</keyword>
<dbReference type="GO" id="GO:0016787">
    <property type="term" value="F:hydrolase activity"/>
    <property type="evidence" value="ECO:0007669"/>
    <property type="project" value="UniProtKB-KW"/>
</dbReference>